<feature type="non-terminal residue" evidence="1">
    <location>
        <position position="1"/>
    </location>
</feature>
<gene>
    <name evidence="1" type="ORF">HMPREF9400_1365</name>
</gene>
<evidence type="ECO:0008006" key="3">
    <source>
        <dbReference type="Google" id="ProtNLM"/>
    </source>
</evidence>
<accession>A0A828QTD4</accession>
<evidence type="ECO:0000313" key="1">
    <source>
        <dbReference type="EMBL" id="EFU71394.1"/>
    </source>
</evidence>
<dbReference type="Proteomes" id="UP000005813">
    <property type="component" value="Unassembled WGS sequence"/>
</dbReference>
<organism evidence="1 2">
    <name type="scientific">Campylobacter upsaliensis JV21</name>
    <dbReference type="NCBI Taxonomy" id="888826"/>
    <lineage>
        <taxon>Bacteria</taxon>
        <taxon>Pseudomonadati</taxon>
        <taxon>Campylobacterota</taxon>
        <taxon>Epsilonproteobacteria</taxon>
        <taxon>Campylobacterales</taxon>
        <taxon>Campylobacteraceae</taxon>
        <taxon>Campylobacter</taxon>
    </lineage>
</organism>
<protein>
    <recommendedName>
        <fullName evidence="3">Glycosyltransferase family 2 protein</fullName>
    </recommendedName>
</protein>
<proteinExistence type="predicted"/>
<name>A0A828QTD4_CAMUP</name>
<evidence type="ECO:0000313" key="2">
    <source>
        <dbReference type="Proteomes" id="UP000005813"/>
    </source>
</evidence>
<sequence>RIKNQLSYKLGEAILKANSPLKFLKLPFTLISLAKTHQFEQKVLQFLIRLDPKFQPLELEKYADYEEALRIKKHLSYRLGQALLKNPLTFIFKIPSIYQNFKKGV</sequence>
<comment type="caution">
    <text evidence="1">The sequence shown here is derived from an EMBL/GenBank/DDBJ whole genome shotgun (WGS) entry which is preliminary data.</text>
</comment>
<reference evidence="1 2" key="1">
    <citation type="submission" date="2010-12" db="EMBL/GenBank/DDBJ databases">
        <authorList>
            <person name="Muzny D."/>
            <person name="Qin X."/>
            <person name="Buhay C."/>
            <person name="Dugan-Rocha S."/>
            <person name="Ding Y."/>
            <person name="Chen G."/>
            <person name="Hawes A."/>
            <person name="Holder M."/>
            <person name="Jhangiani S."/>
            <person name="Johnson A."/>
            <person name="Khan Z."/>
            <person name="Li Z."/>
            <person name="Liu W."/>
            <person name="Liu X."/>
            <person name="Perez L."/>
            <person name="Shen H."/>
            <person name="Wang Q."/>
            <person name="Watt J."/>
            <person name="Xi L."/>
            <person name="Xin Y."/>
            <person name="Zhou J."/>
            <person name="Deng J."/>
            <person name="Jiang H."/>
            <person name="Liu Y."/>
            <person name="Qu J."/>
            <person name="Song X.-Z."/>
            <person name="Zhang L."/>
            <person name="Villasana D."/>
            <person name="Johnson A."/>
            <person name="Liu J."/>
            <person name="Liyanage D."/>
            <person name="Lorensuhewa L."/>
            <person name="Robinson T."/>
            <person name="Song A."/>
            <person name="Song B.-B."/>
            <person name="Dinh H."/>
            <person name="Thornton R."/>
            <person name="Coyle M."/>
            <person name="Francisco L."/>
            <person name="Jackson L."/>
            <person name="Javaid M."/>
            <person name="Korchina V."/>
            <person name="Kovar C."/>
            <person name="Mata R."/>
            <person name="Mathew T."/>
            <person name="Ngo R."/>
            <person name="Nguyen L."/>
            <person name="Nguyen N."/>
            <person name="Okwuonu G."/>
            <person name="Ongeri F."/>
            <person name="Pham C."/>
            <person name="Simmons D."/>
            <person name="Wilczek-Boney K."/>
            <person name="Hale W."/>
            <person name="Jakkamsetti A."/>
            <person name="Pham P."/>
            <person name="Ruth R."/>
            <person name="San Lucas F."/>
            <person name="Warren J."/>
            <person name="Zhang J."/>
            <person name="Zhao Z."/>
            <person name="Zhou C."/>
            <person name="Zhu D."/>
            <person name="Lee S."/>
            <person name="Bess C."/>
            <person name="Blankenburg K."/>
            <person name="Forbes L."/>
            <person name="Fu Q."/>
            <person name="Gubbala S."/>
            <person name="Hirani K."/>
            <person name="Jayaseelan J.C."/>
            <person name="Lara F."/>
            <person name="Munidasa M."/>
            <person name="Palculict T."/>
            <person name="Patil S."/>
            <person name="Pu L.-L."/>
            <person name="Saada N."/>
            <person name="Tang L."/>
            <person name="Weissenberger G."/>
            <person name="Zhu Y."/>
            <person name="Hemphill L."/>
            <person name="Shang Y."/>
            <person name="Youmans B."/>
            <person name="Ayvaz T."/>
            <person name="Ross M."/>
            <person name="Santibanez J."/>
            <person name="Aqrawi P."/>
            <person name="Gross S."/>
            <person name="Joshi V."/>
            <person name="Fowler G."/>
            <person name="Nazareth L."/>
            <person name="Reid J."/>
            <person name="Worley K."/>
            <person name="Petrosino J."/>
            <person name="Highlander S."/>
            <person name="Gibbs R."/>
        </authorList>
    </citation>
    <scope>NUCLEOTIDE SEQUENCE [LARGE SCALE GENOMIC DNA]</scope>
    <source>
        <strain evidence="1 2">JV21</strain>
    </source>
</reference>
<dbReference type="EMBL" id="AEPU01000029">
    <property type="protein sequence ID" value="EFU71394.1"/>
    <property type="molecule type" value="Genomic_DNA"/>
</dbReference>
<dbReference type="AlphaFoldDB" id="A0A828QTD4"/>